<protein>
    <submittedName>
        <fullName evidence="4">Down syndrome cell adhesion molecule-like protein 2-like 12</fullName>
    </submittedName>
</protein>
<accession>A0A8J5JLN4</accession>
<dbReference type="Pfam" id="PF13927">
    <property type="entry name" value="Ig_3"/>
    <property type="match status" value="1"/>
</dbReference>
<feature type="non-terminal residue" evidence="4">
    <location>
        <position position="1"/>
    </location>
</feature>
<dbReference type="GO" id="GO:0098609">
    <property type="term" value="P:cell-cell adhesion"/>
    <property type="evidence" value="ECO:0007669"/>
    <property type="project" value="TreeGrafter"/>
</dbReference>
<dbReference type="PROSITE" id="PS50835">
    <property type="entry name" value="IG_LIKE"/>
    <property type="match status" value="2"/>
</dbReference>
<evidence type="ECO:0000313" key="4">
    <source>
        <dbReference type="EMBL" id="KAG7158553.1"/>
    </source>
</evidence>
<dbReference type="Gene3D" id="2.60.40.10">
    <property type="entry name" value="Immunoglobulins"/>
    <property type="match status" value="3"/>
</dbReference>
<evidence type="ECO:0000256" key="1">
    <source>
        <dbReference type="ARBA" id="ARBA00022737"/>
    </source>
</evidence>
<dbReference type="GO" id="GO:0016020">
    <property type="term" value="C:membrane"/>
    <property type="evidence" value="ECO:0007669"/>
    <property type="project" value="UniProtKB-SubCell"/>
</dbReference>
<dbReference type="CDD" id="cd00096">
    <property type="entry name" value="Ig"/>
    <property type="match status" value="1"/>
</dbReference>
<dbReference type="InterPro" id="IPR007110">
    <property type="entry name" value="Ig-like_dom"/>
</dbReference>
<dbReference type="SMART" id="SM00409">
    <property type="entry name" value="IG"/>
    <property type="match status" value="2"/>
</dbReference>
<dbReference type="AlphaFoldDB" id="A0A8J5JLN4"/>
<feature type="non-terminal residue" evidence="4">
    <location>
        <position position="259"/>
    </location>
</feature>
<feature type="domain" description="Ig-like" evidence="3">
    <location>
        <begin position="64"/>
        <end position="170"/>
    </location>
</feature>
<evidence type="ECO:0000313" key="5">
    <source>
        <dbReference type="Proteomes" id="UP000747542"/>
    </source>
</evidence>
<dbReference type="InterPro" id="IPR013783">
    <property type="entry name" value="Ig-like_fold"/>
</dbReference>
<dbReference type="PANTHER" id="PTHR44170">
    <property type="entry name" value="PROTEIN SIDEKICK"/>
    <property type="match status" value="1"/>
</dbReference>
<reference evidence="4" key="1">
    <citation type="journal article" date="2021" name="Sci. Adv.">
        <title>The American lobster genome reveals insights on longevity, neural, and immune adaptations.</title>
        <authorList>
            <person name="Polinski J.M."/>
            <person name="Zimin A.V."/>
            <person name="Clark K.F."/>
            <person name="Kohn A.B."/>
            <person name="Sadowski N."/>
            <person name="Timp W."/>
            <person name="Ptitsyn A."/>
            <person name="Khanna P."/>
            <person name="Romanova D.Y."/>
            <person name="Williams P."/>
            <person name="Greenwood S.J."/>
            <person name="Moroz L.L."/>
            <person name="Walt D.R."/>
            <person name="Bodnar A.G."/>
        </authorList>
    </citation>
    <scope>NUCLEOTIDE SEQUENCE</scope>
    <source>
        <strain evidence="4">GMGI-L3</strain>
    </source>
</reference>
<keyword evidence="2" id="KW-1015">Disulfide bond</keyword>
<keyword evidence="1" id="KW-0677">Repeat</keyword>
<name>A0A8J5JLN4_HOMAM</name>
<organism evidence="4 5">
    <name type="scientific">Homarus americanus</name>
    <name type="common">American lobster</name>
    <dbReference type="NCBI Taxonomy" id="6706"/>
    <lineage>
        <taxon>Eukaryota</taxon>
        <taxon>Metazoa</taxon>
        <taxon>Ecdysozoa</taxon>
        <taxon>Arthropoda</taxon>
        <taxon>Crustacea</taxon>
        <taxon>Multicrustacea</taxon>
        <taxon>Malacostraca</taxon>
        <taxon>Eumalacostraca</taxon>
        <taxon>Eucarida</taxon>
        <taxon>Decapoda</taxon>
        <taxon>Pleocyemata</taxon>
        <taxon>Astacidea</taxon>
        <taxon>Nephropoidea</taxon>
        <taxon>Nephropidae</taxon>
        <taxon>Homarus</taxon>
    </lineage>
</organism>
<dbReference type="InterPro" id="IPR003598">
    <property type="entry name" value="Ig_sub2"/>
</dbReference>
<dbReference type="SMART" id="SM00408">
    <property type="entry name" value="IGc2"/>
    <property type="match status" value="2"/>
</dbReference>
<dbReference type="PANTHER" id="PTHR44170:SF6">
    <property type="entry name" value="CONTACTIN"/>
    <property type="match status" value="1"/>
</dbReference>
<evidence type="ECO:0000259" key="3">
    <source>
        <dbReference type="PROSITE" id="PS50835"/>
    </source>
</evidence>
<dbReference type="InterPro" id="IPR003599">
    <property type="entry name" value="Ig_sub"/>
</dbReference>
<dbReference type="Proteomes" id="UP000747542">
    <property type="component" value="Unassembled WGS sequence"/>
</dbReference>
<gene>
    <name evidence="4" type="primary">Dscam2-L12</name>
    <name evidence="4" type="ORF">Hamer_G024954</name>
</gene>
<dbReference type="SUPFAM" id="SSF48726">
    <property type="entry name" value="Immunoglobulin"/>
    <property type="match status" value="2"/>
</dbReference>
<comment type="caution">
    <text evidence="4">The sequence shown here is derived from an EMBL/GenBank/DDBJ whole genome shotgun (WGS) entry which is preliminary data.</text>
</comment>
<feature type="domain" description="Ig-like" evidence="3">
    <location>
        <begin position="174"/>
        <end position="255"/>
    </location>
</feature>
<dbReference type="EMBL" id="JAHLQT010034681">
    <property type="protein sequence ID" value="KAG7158553.1"/>
    <property type="molecule type" value="Genomic_DNA"/>
</dbReference>
<keyword evidence="5" id="KW-1185">Reference proteome</keyword>
<sequence length="259" mass="27720">PSLLSPTDGKYQALLDGRLLVHEVKAADSYATYRCRVLHTLTSTTAASNTARIIVHDPRERQAPRMVTKSATVKLSDSKPLVLPCVANAHPPPKYRWWQERGGEKIPIITSSTGVVGSGRTSEMGGTRTWGNGGVMLLDPNTHASSDDTTKLVCEASNEAGRATMEIRVERAVPVIAHLTPRVVVVDAGGVGVLRCQVPGPHPHSISWYKDGHVITPAGRIGITEGGSVLEVRGVGRADAGMYQCFVRGDEDTIQDAAE</sequence>
<dbReference type="InterPro" id="IPR036179">
    <property type="entry name" value="Ig-like_dom_sf"/>
</dbReference>
<proteinExistence type="predicted"/>
<evidence type="ECO:0000256" key="2">
    <source>
        <dbReference type="ARBA" id="ARBA00023157"/>
    </source>
</evidence>